<evidence type="ECO:0000256" key="1">
    <source>
        <dbReference type="SAM" id="MobiDB-lite"/>
    </source>
</evidence>
<comment type="caution">
    <text evidence="2">The sequence shown here is derived from an EMBL/GenBank/DDBJ whole genome shotgun (WGS) entry which is preliminary data.</text>
</comment>
<sequence>MCKNFFGVSKKQDPAKNLPLVTPPSQFFRFSHINVDGWVLYPKFPWILLRFPTRGDRFSPGRKAPFPHGRPDCCDRRRNILRRFWVSRFWSFPPGASLPTRGDPSSLISAMPPDEVPGDRKKTPKKPPTTRLLTEKVEDFIGN</sequence>
<dbReference type="AlphaFoldDB" id="A0AAV6TCP0"/>
<proteinExistence type="predicted"/>
<gene>
    <name evidence="2" type="ORF">JTE90_024829</name>
</gene>
<reference evidence="2 3" key="1">
    <citation type="journal article" date="2022" name="Nat. Ecol. Evol.">
        <title>A masculinizing supergene underlies an exaggerated male reproductive morph in a spider.</title>
        <authorList>
            <person name="Hendrickx F."/>
            <person name="De Corte Z."/>
            <person name="Sonet G."/>
            <person name="Van Belleghem S.M."/>
            <person name="Kostlbacher S."/>
            <person name="Vangestel C."/>
        </authorList>
    </citation>
    <scope>NUCLEOTIDE SEQUENCE [LARGE SCALE GENOMIC DNA]</scope>
    <source>
        <strain evidence="2">W744_W776</strain>
    </source>
</reference>
<feature type="region of interest" description="Disordered" evidence="1">
    <location>
        <begin position="95"/>
        <end position="143"/>
    </location>
</feature>
<accession>A0AAV6TCP0</accession>
<feature type="compositionally biased region" description="Basic and acidic residues" evidence="1">
    <location>
        <begin position="133"/>
        <end position="143"/>
    </location>
</feature>
<organism evidence="2 3">
    <name type="scientific">Oedothorax gibbosus</name>
    <dbReference type="NCBI Taxonomy" id="931172"/>
    <lineage>
        <taxon>Eukaryota</taxon>
        <taxon>Metazoa</taxon>
        <taxon>Ecdysozoa</taxon>
        <taxon>Arthropoda</taxon>
        <taxon>Chelicerata</taxon>
        <taxon>Arachnida</taxon>
        <taxon>Araneae</taxon>
        <taxon>Araneomorphae</taxon>
        <taxon>Entelegynae</taxon>
        <taxon>Araneoidea</taxon>
        <taxon>Linyphiidae</taxon>
        <taxon>Erigoninae</taxon>
        <taxon>Oedothorax</taxon>
    </lineage>
</organism>
<dbReference type="Proteomes" id="UP000827092">
    <property type="component" value="Unassembled WGS sequence"/>
</dbReference>
<name>A0AAV6TCP0_9ARAC</name>
<dbReference type="EMBL" id="JAFNEN010007527">
    <property type="protein sequence ID" value="KAG8155655.1"/>
    <property type="molecule type" value="Genomic_DNA"/>
</dbReference>
<evidence type="ECO:0000313" key="2">
    <source>
        <dbReference type="EMBL" id="KAG8155655.1"/>
    </source>
</evidence>
<evidence type="ECO:0000313" key="3">
    <source>
        <dbReference type="Proteomes" id="UP000827092"/>
    </source>
</evidence>
<keyword evidence="3" id="KW-1185">Reference proteome</keyword>
<protein>
    <submittedName>
        <fullName evidence="2">Uncharacterized protein</fullName>
    </submittedName>
</protein>